<organism evidence="2">
    <name type="scientific">Brugia malayi</name>
    <name type="common">Filarial nematode worm</name>
    <dbReference type="NCBI Taxonomy" id="6279"/>
    <lineage>
        <taxon>Eukaryota</taxon>
        <taxon>Metazoa</taxon>
        <taxon>Ecdysozoa</taxon>
        <taxon>Nematoda</taxon>
        <taxon>Chromadorea</taxon>
        <taxon>Rhabditida</taxon>
        <taxon>Spirurina</taxon>
        <taxon>Spiruromorpha</taxon>
        <taxon>Filarioidea</taxon>
        <taxon>Onchocercidae</taxon>
        <taxon>Brugia</taxon>
    </lineage>
</organism>
<reference evidence="2" key="2">
    <citation type="submission" date="2012-12" db="EMBL/GenBank/DDBJ databases">
        <authorList>
            <person name="Gao Y.W."/>
            <person name="Fan S.T."/>
            <person name="Sun H.T."/>
            <person name="Wang Z."/>
            <person name="Gao X.L."/>
            <person name="Li Y.G."/>
            <person name="Wang T.C."/>
            <person name="Zhang K."/>
            <person name="Xu W.W."/>
            <person name="Yu Z.J."/>
            <person name="Xia X.Z."/>
        </authorList>
    </citation>
    <scope>NUCLEOTIDE SEQUENCE</scope>
    <source>
        <strain evidence="2">FR3</strain>
    </source>
</reference>
<feature type="compositionally biased region" description="Basic residues" evidence="1">
    <location>
        <begin position="64"/>
        <end position="81"/>
    </location>
</feature>
<gene>
    <name evidence="2 3" type="ORF">Bm7767</name>
    <name evidence="2" type="ORF">BM_Bm7767</name>
</gene>
<dbReference type="EMBL" id="LN854721">
    <property type="protein sequence ID" value="CDQ04219.1"/>
    <property type="molecule type" value="Genomic_DNA"/>
</dbReference>
<protein>
    <submittedName>
        <fullName evidence="2">Bm7767</fullName>
    </submittedName>
</protein>
<accession>A0A0J9Y8Z8</accession>
<name>A0A0J9Y8Z8_BRUMA</name>
<dbReference type="AlphaFoldDB" id="A0A0J9Y8Z8"/>
<dbReference type="WormBase" id="Bm7767">
    <property type="protein sequence ID" value="BM42456"/>
    <property type="gene ID" value="WBGene00228028"/>
</dbReference>
<sequence length="91" mass="10214">MSWVDETNGVLRLYRLNRTTNRNVRPRNRHLMQPMLLLSASAPTALQSCPCTANVFPGGEASKRAKKGGKGKSCKREKFKKARAEADNLFH</sequence>
<evidence type="ECO:0000313" key="2">
    <source>
        <dbReference type="EMBL" id="CDQ04219.1"/>
    </source>
</evidence>
<feature type="compositionally biased region" description="Basic and acidic residues" evidence="1">
    <location>
        <begin position="82"/>
        <end position="91"/>
    </location>
</feature>
<reference evidence="2" key="1">
    <citation type="journal article" date="2007" name="Science">
        <title>Draft genome of the filarial nematode parasite Brugia malayi.</title>
        <authorList>
            <person name="Ghedin E."/>
            <person name="Wang S."/>
            <person name="Spiro D."/>
            <person name="Caler E."/>
            <person name="Zhao Q."/>
            <person name="Crabtree J."/>
            <person name="Allen J.E."/>
            <person name="Delcher A.L."/>
            <person name="Guiliano D.B."/>
            <person name="Miranda-Saavedra D."/>
            <person name="Angiuoli S.V."/>
            <person name="Creasy T."/>
            <person name="Amedeo P."/>
            <person name="Haas B."/>
            <person name="El-Sayed N.M."/>
            <person name="Wortman J.R."/>
            <person name="Feldblyum T."/>
            <person name="Tallon L."/>
            <person name="Schatz M."/>
            <person name="Shumway M."/>
            <person name="Koo H."/>
            <person name="Salzberg S.L."/>
            <person name="Schobel S."/>
            <person name="Pertea M."/>
            <person name="Pop M."/>
            <person name="White O."/>
            <person name="Barton G.J."/>
            <person name="Carlow C.K."/>
            <person name="Crawford M.J."/>
            <person name="Daub J."/>
            <person name="Dimmic M.W."/>
            <person name="Estes C.F."/>
            <person name="Foster J.M."/>
            <person name="Ganatra M."/>
            <person name="Gregory W.F."/>
            <person name="Johnson N.M."/>
            <person name="Jin J."/>
            <person name="Komuniecki R."/>
            <person name="Korf I."/>
            <person name="Kumar S."/>
            <person name="Laney S."/>
            <person name="Li B.W."/>
            <person name="Li W."/>
            <person name="Lindblom T.H."/>
            <person name="Lustigman S."/>
            <person name="Ma D."/>
            <person name="Maina C.V."/>
            <person name="Martin D.M."/>
            <person name="McCarter J.P."/>
            <person name="McReynolds L."/>
            <person name="Mitreva M."/>
            <person name="Nutman T.B."/>
            <person name="Parkinson J."/>
            <person name="Peregrin-Alvarez J.M."/>
            <person name="Poole C."/>
            <person name="Ren Q."/>
            <person name="Saunders L."/>
            <person name="Sluder A.E."/>
            <person name="Smith K."/>
            <person name="Stanke M."/>
            <person name="Unnasch T.R."/>
            <person name="Ware J."/>
            <person name="Wei A.D."/>
            <person name="Weil G."/>
            <person name="Williams D.J."/>
            <person name="Zhang Y."/>
            <person name="Williams S.A."/>
            <person name="Fraser-Liggett C."/>
            <person name="Slatko B."/>
            <person name="Blaxter M.L."/>
            <person name="Scott A.L."/>
        </authorList>
    </citation>
    <scope>NUCLEOTIDE SEQUENCE</scope>
    <source>
        <strain evidence="2">FR3</strain>
    </source>
</reference>
<feature type="region of interest" description="Disordered" evidence="1">
    <location>
        <begin position="59"/>
        <end position="91"/>
    </location>
</feature>
<evidence type="ECO:0000313" key="3">
    <source>
        <dbReference type="WormBase" id="Bm7767"/>
    </source>
</evidence>
<evidence type="ECO:0000256" key="1">
    <source>
        <dbReference type="SAM" id="MobiDB-lite"/>
    </source>
</evidence>
<proteinExistence type="predicted"/>